<dbReference type="Gene3D" id="1.10.1740.10">
    <property type="match status" value="1"/>
</dbReference>
<dbReference type="Gene3D" id="1.10.10.10">
    <property type="entry name" value="Winged helix-like DNA-binding domain superfamily/Winged helix DNA-binding domain"/>
    <property type="match status" value="1"/>
</dbReference>
<dbReference type="InterPro" id="IPR007627">
    <property type="entry name" value="RNA_pol_sigma70_r2"/>
</dbReference>
<sequence length="195" mass="22135">MHPDSPNNKPDLKESTDAALFQALTARDASALAMLYDRYANLVYGLALKILRDPQAAEDLTQEVFLALWRHPNYNPARGSLSSFLVTLTRSRAIDKLRSRGASLKFLDRWSQQMSNQPLTNNPFEQVSIEERSQKVRSALAQLPENQRQVLAMAYYEGLSQVEIAQRLEAPLGTVKTRARLGLIKLKRILQDWIN</sequence>
<keyword evidence="3" id="KW-0731">Sigma factor</keyword>
<dbReference type="InterPro" id="IPR039425">
    <property type="entry name" value="RNA_pol_sigma-70-like"/>
</dbReference>
<organism evidence="7 8">
    <name type="scientific">Cylindrospermum stagnale PCC 7417</name>
    <dbReference type="NCBI Taxonomy" id="56107"/>
    <lineage>
        <taxon>Bacteria</taxon>
        <taxon>Bacillati</taxon>
        <taxon>Cyanobacteriota</taxon>
        <taxon>Cyanophyceae</taxon>
        <taxon>Nostocales</taxon>
        <taxon>Nostocaceae</taxon>
        <taxon>Cylindrospermum</taxon>
    </lineage>
</organism>
<dbReference type="InterPro" id="IPR013249">
    <property type="entry name" value="RNA_pol_sigma70_r4_t2"/>
</dbReference>
<dbReference type="Proteomes" id="UP000010475">
    <property type="component" value="Chromosome"/>
</dbReference>
<dbReference type="InterPro" id="IPR036388">
    <property type="entry name" value="WH-like_DNA-bd_sf"/>
</dbReference>
<dbReference type="GO" id="GO:0003677">
    <property type="term" value="F:DNA binding"/>
    <property type="evidence" value="ECO:0007669"/>
    <property type="project" value="InterPro"/>
</dbReference>
<dbReference type="PANTHER" id="PTHR43133:SF62">
    <property type="entry name" value="RNA POLYMERASE SIGMA FACTOR SIGZ"/>
    <property type="match status" value="1"/>
</dbReference>
<dbReference type="STRING" id="56107.Cylst_0468"/>
<reference evidence="7 8" key="1">
    <citation type="submission" date="2012-06" db="EMBL/GenBank/DDBJ databases">
        <title>Finished chromosome of genome of Cylindrospermum stagnale PCC 7417.</title>
        <authorList>
            <consortium name="US DOE Joint Genome Institute"/>
            <person name="Gugger M."/>
            <person name="Coursin T."/>
            <person name="Rippka R."/>
            <person name="Tandeau De Marsac N."/>
            <person name="Huntemann M."/>
            <person name="Wei C.-L."/>
            <person name="Han J."/>
            <person name="Detter J.C."/>
            <person name="Han C."/>
            <person name="Tapia R."/>
            <person name="Chen A."/>
            <person name="Kyrpides N."/>
            <person name="Mavromatis K."/>
            <person name="Markowitz V."/>
            <person name="Szeto E."/>
            <person name="Ivanova N."/>
            <person name="Pagani I."/>
            <person name="Pati A."/>
            <person name="Goodwin L."/>
            <person name="Nordberg H.P."/>
            <person name="Cantor M.N."/>
            <person name="Hua S.X."/>
            <person name="Woyke T."/>
            <person name="Kerfeld C.A."/>
        </authorList>
    </citation>
    <scope>NUCLEOTIDE SEQUENCE [LARGE SCALE GENOMIC DNA]</scope>
    <source>
        <strain evidence="7 8">PCC 7417</strain>
    </source>
</reference>
<dbReference type="PATRIC" id="fig|56107.3.peg.522"/>
<evidence type="ECO:0000259" key="6">
    <source>
        <dbReference type="Pfam" id="PF08281"/>
    </source>
</evidence>
<dbReference type="Pfam" id="PF08281">
    <property type="entry name" value="Sigma70_r4_2"/>
    <property type="match status" value="1"/>
</dbReference>
<dbReference type="Pfam" id="PF04542">
    <property type="entry name" value="Sigma70_r2"/>
    <property type="match status" value="1"/>
</dbReference>
<dbReference type="InterPro" id="IPR013324">
    <property type="entry name" value="RNA_pol_sigma_r3/r4-like"/>
</dbReference>
<evidence type="ECO:0000313" key="8">
    <source>
        <dbReference type="Proteomes" id="UP000010475"/>
    </source>
</evidence>
<dbReference type="SUPFAM" id="SSF88659">
    <property type="entry name" value="Sigma3 and sigma4 domains of RNA polymerase sigma factors"/>
    <property type="match status" value="1"/>
</dbReference>
<dbReference type="SUPFAM" id="SSF88946">
    <property type="entry name" value="Sigma2 domain of RNA polymerase sigma factors"/>
    <property type="match status" value="1"/>
</dbReference>
<dbReference type="RefSeq" id="WP_015206069.1">
    <property type="nucleotide sequence ID" value="NC_019757.1"/>
</dbReference>
<dbReference type="InterPro" id="IPR013325">
    <property type="entry name" value="RNA_pol_sigma_r2"/>
</dbReference>
<dbReference type="GO" id="GO:0016987">
    <property type="term" value="F:sigma factor activity"/>
    <property type="evidence" value="ECO:0007669"/>
    <property type="project" value="UniProtKB-KW"/>
</dbReference>
<evidence type="ECO:0000259" key="5">
    <source>
        <dbReference type="Pfam" id="PF04542"/>
    </source>
</evidence>
<comment type="similarity">
    <text evidence="1">Belongs to the sigma-70 factor family. ECF subfamily.</text>
</comment>
<dbReference type="eggNOG" id="COG1595">
    <property type="taxonomic scope" value="Bacteria"/>
</dbReference>
<dbReference type="NCBIfam" id="TIGR02937">
    <property type="entry name" value="sigma70-ECF"/>
    <property type="match status" value="1"/>
</dbReference>
<keyword evidence="8" id="KW-1185">Reference proteome</keyword>
<proteinExistence type="inferred from homology"/>
<dbReference type="NCBIfam" id="NF009172">
    <property type="entry name" value="PRK12519.1"/>
    <property type="match status" value="1"/>
</dbReference>
<name>K9WTE4_9NOST</name>
<accession>K9WTE4</accession>
<feature type="domain" description="RNA polymerase sigma-70 region 2" evidence="5">
    <location>
        <begin position="35"/>
        <end position="101"/>
    </location>
</feature>
<keyword evidence="4" id="KW-0804">Transcription</keyword>
<dbReference type="InterPro" id="IPR014284">
    <property type="entry name" value="RNA_pol_sigma-70_dom"/>
</dbReference>
<dbReference type="GO" id="GO:0006352">
    <property type="term" value="P:DNA-templated transcription initiation"/>
    <property type="evidence" value="ECO:0007669"/>
    <property type="project" value="InterPro"/>
</dbReference>
<dbReference type="HOGENOM" id="CLU_047691_9_3_3"/>
<evidence type="ECO:0000256" key="3">
    <source>
        <dbReference type="ARBA" id="ARBA00023082"/>
    </source>
</evidence>
<dbReference type="PANTHER" id="PTHR43133">
    <property type="entry name" value="RNA POLYMERASE ECF-TYPE SIGMA FACTO"/>
    <property type="match status" value="1"/>
</dbReference>
<evidence type="ECO:0000313" key="7">
    <source>
        <dbReference type="EMBL" id="AFZ22812.1"/>
    </source>
</evidence>
<feature type="domain" description="RNA polymerase sigma factor 70 region 4 type 2" evidence="6">
    <location>
        <begin position="134"/>
        <end position="186"/>
    </location>
</feature>
<evidence type="ECO:0000256" key="4">
    <source>
        <dbReference type="ARBA" id="ARBA00023163"/>
    </source>
</evidence>
<evidence type="ECO:0000256" key="2">
    <source>
        <dbReference type="ARBA" id="ARBA00023015"/>
    </source>
</evidence>
<keyword evidence="2" id="KW-0805">Transcription regulation</keyword>
<dbReference type="EMBL" id="CP003642">
    <property type="protein sequence ID" value="AFZ22812.1"/>
    <property type="molecule type" value="Genomic_DNA"/>
</dbReference>
<protein>
    <submittedName>
        <fullName evidence="7">RNA polymerase sigma factor, sigma-70 family</fullName>
    </submittedName>
</protein>
<dbReference type="AlphaFoldDB" id="K9WTE4"/>
<dbReference type="OrthoDB" id="9784272at2"/>
<dbReference type="KEGG" id="csg:Cylst_0468"/>
<dbReference type="CDD" id="cd06171">
    <property type="entry name" value="Sigma70_r4"/>
    <property type="match status" value="1"/>
</dbReference>
<evidence type="ECO:0000256" key="1">
    <source>
        <dbReference type="ARBA" id="ARBA00010641"/>
    </source>
</evidence>
<gene>
    <name evidence="7" type="ORF">Cylst_0468</name>
</gene>